<dbReference type="EMBL" id="CAJVPT010056055">
    <property type="protein sequence ID" value="CAG8756203.1"/>
    <property type="molecule type" value="Genomic_DNA"/>
</dbReference>
<proteinExistence type="predicted"/>
<evidence type="ECO:0000313" key="2">
    <source>
        <dbReference type="Proteomes" id="UP000789525"/>
    </source>
</evidence>
<evidence type="ECO:0000313" key="1">
    <source>
        <dbReference type="EMBL" id="CAG8756203.1"/>
    </source>
</evidence>
<reference evidence="1" key="1">
    <citation type="submission" date="2021-06" db="EMBL/GenBank/DDBJ databases">
        <authorList>
            <person name="Kallberg Y."/>
            <person name="Tangrot J."/>
            <person name="Rosling A."/>
        </authorList>
    </citation>
    <scope>NUCLEOTIDE SEQUENCE</scope>
    <source>
        <strain evidence="1">CL356</strain>
    </source>
</reference>
<protein>
    <submittedName>
        <fullName evidence="1">6024_t:CDS:1</fullName>
    </submittedName>
</protein>
<gene>
    <name evidence="1" type="ORF">ACOLOM_LOCUS12970</name>
</gene>
<keyword evidence="2" id="KW-1185">Reference proteome</keyword>
<dbReference type="Proteomes" id="UP000789525">
    <property type="component" value="Unassembled WGS sequence"/>
</dbReference>
<accession>A0ACA9QKC6</accession>
<comment type="caution">
    <text evidence="1">The sequence shown here is derived from an EMBL/GenBank/DDBJ whole genome shotgun (WGS) entry which is preliminary data.</text>
</comment>
<organism evidence="1 2">
    <name type="scientific">Acaulospora colombiana</name>
    <dbReference type="NCBI Taxonomy" id="27376"/>
    <lineage>
        <taxon>Eukaryota</taxon>
        <taxon>Fungi</taxon>
        <taxon>Fungi incertae sedis</taxon>
        <taxon>Mucoromycota</taxon>
        <taxon>Glomeromycotina</taxon>
        <taxon>Glomeromycetes</taxon>
        <taxon>Diversisporales</taxon>
        <taxon>Acaulosporaceae</taxon>
        <taxon>Acaulospora</taxon>
    </lineage>
</organism>
<feature type="non-terminal residue" evidence="1">
    <location>
        <position position="1"/>
    </location>
</feature>
<name>A0ACA9QKC6_9GLOM</name>
<sequence>NQSRSVTMNRHEAKSGKEILQKLFKKSPSSIGYLVATRNSMRPKRLRLYADNNTHMAHSPNIRSDISQPIVEEFPVPSSGVDDTVVQLDEWSIRRADSVIIKPKAVLMFIHSLTAKSNVLQKEERVVDCRQRFKAGESNRTRFKIDLFQVYAGQPSGAVLLSCL</sequence>